<dbReference type="GeneID" id="55011829"/>
<sequence length="187" mass="20573">MHLLSDKNIQALVLQAADCQPIGAGDVIMLCTELQSRREADKNGVSGVLADRLIQRLSNGDELVPEQVDALRKYLPVEGREQQLPNVVLMDQLIERIEKKEEMLDRQVLALFNGLKKHGYFQTICVVDKHALHNVLSALGNVGQSHLIREMIATRGLPTAQGGVQNPIDQLAADFKAGLTDADFNAN</sequence>
<evidence type="ECO:0000313" key="2">
    <source>
        <dbReference type="Proteomes" id="UP000293575"/>
    </source>
</evidence>
<reference evidence="1" key="1">
    <citation type="submission" date="2019-01" db="EMBL/GenBank/DDBJ databases">
        <authorList>
            <person name="Hylling O."/>
            <person name="Carstens A.B."/>
            <person name="Hansen L.H."/>
        </authorList>
    </citation>
    <scope>NUCLEOTIDE SEQUENCE [LARGE SCALE GENOMIC DNA]</scope>
</reference>
<dbReference type="Proteomes" id="UP000293575">
    <property type="component" value="Segment"/>
</dbReference>
<dbReference type="KEGG" id="vg:55011829"/>
<dbReference type="EMBL" id="MK473373">
    <property type="protein sequence ID" value="QBJ04511.1"/>
    <property type="molecule type" value="Genomic_DNA"/>
</dbReference>
<dbReference type="RefSeq" id="YP_009820393.1">
    <property type="nucleotide sequence ID" value="NC_048166.1"/>
</dbReference>
<evidence type="ECO:0000313" key="1">
    <source>
        <dbReference type="EMBL" id="QBJ04511.1"/>
    </source>
</evidence>
<organism evidence="1 2">
    <name type="scientific">Pseudomonas phage Lana</name>
    <dbReference type="NCBI Taxonomy" id="2530172"/>
    <lineage>
        <taxon>Viruses</taxon>
        <taxon>Duplodnaviria</taxon>
        <taxon>Heunggongvirae</taxon>
        <taxon>Uroviricota</taxon>
        <taxon>Caudoviricetes</taxon>
        <taxon>Lanavirus</taxon>
        <taxon>Lanavirus lana</taxon>
    </lineage>
</organism>
<name>A0A481W5Y9_9CAUD</name>
<proteinExistence type="predicted"/>
<accession>A0A481W5Y9</accession>
<keyword evidence="2" id="KW-1185">Reference proteome</keyword>
<protein>
    <submittedName>
        <fullName evidence="1">Uncharacterized protein</fullName>
    </submittedName>
</protein>